<feature type="compositionally biased region" description="Gly residues" evidence="1">
    <location>
        <begin position="101"/>
        <end position="120"/>
    </location>
</feature>
<feature type="region of interest" description="Disordered" evidence="1">
    <location>
        <begin position="1"/>
        <end position="65"/>
    </location>
</feature>
<gene>
    <name evidence="2" type="ORF">GCM10009093_00670</name>
</gene>
<reference evidence="2 3" key="1">
    <citation type="journal article" date="2019" name="Int. J. Syst. Evol. Microbiol.">
        <title>The Global Catalogue of Microorganisms (GCM) 10K type strain sequencing project: providing services to taxonomists for standard genome sequencing and annotation.</title>
        <authorList>
            <consortium name="The Broad Institute Genomics Platform"/>
            <consortium name="The Broad Institute Genome Sequencing Center for Infectious Disease"/>
            <person name="Wu L."/>
            <person name="Ma J."/>
        </authorList>
    </citation>
    <scope>NUCLEOTIDE SEQUENCE [LARGE SCALE GENOMIC DNA]</scope>
    <source>
        <strain evidence="2 3">JCM 13476</strain>
    </source>
</reference>
<accession>A0ABN0XZ16</accession>
<sequence length="231" mass="23561">MVDMVPPETPLPEEIQEPAMAGPPAETPTPSQSAQTEEAAKAPTVVPKPQTAPPPPVHRTPPPVLPTEVVQVSSAPPALDLRLLGEGELAGALVAGAGAGGGAGEGGSGGGGEGGSGSGASGRCDMAGRLQALVRRDSRIQSEVRRVQATLSAGRRAMQIWDGDWVQSQGQEGRGLAGVRQAIAVEVAFAPRECRQQRVNGLVVLSLGDDAGAPRLALGTASWQWGELALR</sequence>
<dbReference type="Proteomes" id="UP001500791">
    <property type="component" value="Unassembled WGS sequence"/>
</dbReference>
<feature type="compositionally biased region" description="Pro residues" evidence="1">
    <location>
        <begin position="50"/>
        <end position="65"/>
    </location>
</feature>
<dbReference type="EMBL" id="BAAAEJ010000001">
    <property type="protein sequence ID" value="GAA0377394.1"/>
    <property type="molecule type" value="Genomic_DNA"/>
</dbReference>
<organism evidence="2 3">
    <name type="scientific">Brevundimonas terrae</name>
    <dbReference type="NCBI Taxonomy" id="363631"/>
    <lineage>
        <taxon>Bacteria</taxon>
        <taxon>Pseudomonadati</taxon>
        <taxon>Pseudomonadota</taxon>
        <taxon>Alphaproteobacteria</taxon>
        <taxon>Caulobacterales</taxon>
        <taxon>Caulobacteraceae</taxon>
        <taxon>Brevundimonas</taxon>
    </lineage>
</organism>
<protein>
    <submittedName>
        <fullName evidence="2">Uncharacterized protein</fullName>
    </submittedName>
</protein>
<keyword evidence="3" id="KW-1185">Reference proteome</keyword>
<evidence type="ECO:0000313" key="2">
    <source>
        <dbReference type="EMBL" id="GAA0377394.1"/>
    </source>
</evidence>
<proteinExistence type="predicted"/>
<name>A0ABN0XZ16_9CAUL</name>
<comment type="caution">
    <text evidence="2">The sequence shown here is derived from an EMBL/GenBank/DDBJ whole genome shotgun (WGS) entry which is preliminary data.</text>
</comment>
<evidence type="ECO:0000256" key="1">
    <source>
        <dbReference type="SAM" id="MobiDB-lite"/>
    </source>
</evidence>
<evidence type="ECO:0000313" key="3">
    <source>
        <dbReference type="Proteomes" id="UP001500791"/>
    </source>
</evidence>
<feature type="region of interest" description="Disordered" evidence="1">
    <location>
        <begin position="101"/>
        <end position="123"/>
    </location>
</feature>